<accession>A0ABW3RY85</accession>
<dbReference type="EMBL" id="JBHTLM010000008">
    <property type="protein sequence ID" value="MFD1177121.1"/>
    <property type="molecule type" value="Genomic_DNA"/>
</dbReference>
<evidence type="ECO:0000313" key="3">
    <source>
        <dbReference type="Proteomes" id="UP001597262"/>
    </source>
</evidence>
<organism evidence="2 3">
    <name type="scientific">Paenibacillus puldeungensis</name>
    <dbReference type="NCBI Taxonomy" id="696536"/>
    <lineage>
        <taxon>Bacteria</taxon>
        <taxon>Bacillati</taxon>
        <taxon>Bacillota</taxon>
        <taxon>Bacilli</taxon>
        <taxon>Bacillales</taxon>
        <taxon>Paenibacillaceae</taxon>
        <taxon>Paenibacillus</taxon>
    </lineage>
</organism>
<keyword evidence="1" id="KW-1133">Transmembrane helix</keyword>
<dbReference type="InterPro" id="IPR019635">
    <property type="entry name" value="DUF2500"/>
</dbReference>
<dbReference type="Gene3D" id="2.40.50.660">
    <property type="match status" value="1"/>
</dbReference>
<feature type="transmembrane region" description="Helical" evidence="1">
    <location>
        <begin position="20"/>
        <end position="40"/>
    </location>
</feature>
<dbReference type="Pfam" id="PF10694">
    <property type="entry name" value="DUF2500"/>
    <property type="match status" value="1"/>
</dbReference>
<keyword evidence="1" id="KW-0472">Membrane</keyword>
<reference evidence="3" key="1">
    <citation type="journal article" date="2019" name="Int. J. Syst. Evol. Microbiol.">
        <title>The Global Catalogue of Microorganisms (GCM) 10K type strain sequencing project: providing services to taxonomists for standard genome sequencing and annotation.</title>
        <authorList>
            <consortium name="The Broad Institute Genomics Platform"/>
            <consortium name="The Broad Institute Genome Sequencing Center for Infectious Disease"/>
            <person name="Wu L."/>
            <person name="Ma J."/>
        </authorList>
    </citation>
    <scope>NUCLEOTIDE SEQUENCE [LARGE SCALE GENOMIC DNA]</scope>
    <source>
        <strain evidence="3">CCUG 59189</strain>
    </source>
</reference>
<protein>
    <submittedName>
        <fullName evidence="2">DUF2500 domain-containing protein</fullName>
    </submittedName>
</protein>
<proteinExistence type="predicted"/>
<keyword evidence="1" id="KW-0812">Transmembrane</keyword>
<sequence>MNGFSSPYSIGSGGGMFELISTLFPILFIVVLVIIIVKMVGSGARYMKNANSPRDSRFAKVVSKRMDVHQHSHMNSDNHMNSTSSRTYYYITLEFDNGERQEYLDVKNLYGLVVEGDTGYAAIQGDWIVAFERNTGGSPEQARY</sequence>
<evidence type="ECO:0000256" key="1">
    <source>
        <dbReference type="SAM" id="Phobius"/>
    </source>
</evidence>
<comment type="caution">
    <text evidence="2">The sequence shown here is derived from an EMBL/GenBank/DDBJ whole genome shotgun (WGS) entry which is preliminary data.</text>
</comment>
<name>A0ABW3RY85_9BACL</name>
<dbReference type="RefSeq" id="WP_379319572.1">
    <property type="nucleotide sequence ID" value="NZ_JBHTLM010000008.1"/>
</dbReference>
<dbReference type="Proteomes" id="UP001597262">
    <property type="component" value="Unassembled WGS sequence"/>
</dbReference>
<keyword evidence="3" id="KW-1185">Reference proteome</keyword>
<evidence type="ECO:0000313" key="2">
    <source>
        <dbReference type="EMBL" id="MFD1177121.1"/>
    </source>
</evidence>
<gene>
    <name evidence="2" type="ORF">ACFQ3W_12570</name>
</gene>